<sequence>NSPELKIRDLRKSKKLVLIDFWTYSCVNCLRTLPYLKHWHEKYASLGLVIIGVHTPEFDFEKAPHNVSEFLVKQDIKYPVVLDSGYKIWNAYANQYWPRKILIDSKGKIRYDHAGEGNYAETEAKIQELLTESNPSLKFGRVVSDLEHLGPGNACYPVTPETYCGWKRGILGNEGGYLKNRVLGYHAQTPFEDGKIYLQGPWLAVEESLNYQPQKGTGDFLALAFHGLEVNAVMGSQVAQKVVLSLDGKVVPKEMAGSDVRYVSGQSVVLIDGPRMYNIVKTNFFASHVLKLSPTEGDFRIYAFTFGGCSH</sequence>
<comment type="caution">
    <text evidence="2">The sequence shown here is derived from an EMBL/GenBank/DDBJ whole genome shotgun (WGS) entry which is preliminary data.</text>
</comment>
<reference evidence="2 3" key="1">
    <citation type="journal article" date="2016" name="Nat. Commun.">
        <title>Thousands of microbial genomes shed light on interconnected biogeochemical processes in an aquifer system.</title>
        <authorList>
            <person name="Anantharaman K."/>
            <person name="Brown C.T."/>
            <person name="Hug L.A."/>
            <person name="Sharon I."/>
            <person name="Castelle C.J."/>
            <person name="Probst A.J."/>
            <person name="Thomas B.C."/>
            <person name="Singh A."/>
            <person name="Wilkins M.J."/>
            <person name="Karaoz U."/>
            <person name="Brodie E.L."/>
            <person name="Williams K.H."/>
            <person name="Hubbard S.S."/>
            <person name="Banfield J.F."/>
        </authorList>
    </citation>
    <scope>NUCLEOTIDE SEQUENCE [LARGE SCALE GENOMIC DNA]</scope>
</reference>
<organism evidence="2 3">
    <name type="scientific">Candidatus Woykebacteria bacterium RIFCSPHIGHO2_02_FULL_43_16b</name>
    <dbReference type="NCBI Taxonomy" id="1802601"/>
    <lineage>
        <taxon>Bacteria</taxon>
        <taxon>Candidatus Woykeibacteriota</taxon>
    </lineage>
</organism>
<dbReference type="SUPFAM" id="SSF52833">
    <property type="entry name" value="Thioredoxin-like"/>
    <property type="match status" value="1"/>
</dbReference>
<dbReference type="InterPro" id="IPR036249">
    <property type="entry name" value="Thioredoxin-like_sf"/>
</dbReference>
<dbReference type="GO" id="GO:0016491">
    <property type="term" value="F:oxidoreductase activity"/>
    <property type="evidence" value="ECO:0007669"/>
    <property type="project" value="InterPro"/>
</dbReference>
<dbReference type="Pfam" id="PF17991">
    <property type="entry name" value="Thioredoxin_10"/>
    <property type="match status" value="1"/>
</dbReference>
<proteinExistence type="predicted"/>
<dbReference type="InterPro" id="IPR013766">
    <property type="entry name" value="Thioredoxin_domain"/>
</dbReference>
<evidence type="ECO:0000313" key="2">
    <source>
        <dbReference type="EMBL" id="OGY28851.1"/>
    </source>
</evidence>
<dbReference type="Proteomes" id="UP000177821">
    <property type="component" value="Unassembled WGS sequence"/>
</dbReference>
<dbReference type="Gene3D" id="2.60.120.260">
    <property type="entry name" value="Galactose-binding domain-like"/>
    <property type="match status" value="1"/>
</dbReference>
<dbReference type="InterPro" id="IPR013740">
    <property type="entry name" value="Redoxin"/>
</dbReference>
<name>A0A1G1WML0_9BACT</name>
<dbReference type="Pfam" id="PF08534">
    <property type="entry name" value="Redoxin"/>
    <property type="match status" value="1"/>
</dbReference>
<dbReference type="Gene3D" id="3.40.30.10">
    <property type="entry name" value="Glutaredoxin"/>
    <property type="match status" value="1"/>
</dbReference>
<dbReference type="AlphaFoldDB" id="A0A1G1WML0"/>
<dbReference type="InterPro" id="IPR041017">
    <property type="entry name" value="Thioredoxin_10"/>
</dbReference>
<dbReference type="PANTHER" id="PTHR42852:SF13">
    <property type="entry name" value="PROTEIN DIPZ"/>
    <property type="match status" value="1"/>
</dbReference>
<evidence type="ECO:0000259" key="1">
    <source>
        <dbReference type="PROSITE" id="PS51352"/>
    </source>
</evidence>
<gene>
    <name evidence="2" type="ORF">A3J50_03735</name>
</gene>
<dbReference type="InterPro" id="IPR050553">
    <property type="entry name" value="Thioredoxin_ResA/DsbE_sf"/>
</dbReference>
<dbReference type="EMBL" id="MHCX01000041">
    <property type="protein sequence ID" value="OGY28851.1"/>
    <property type="molecule type" value="Genomic_DNA"/>
</dbReference>
<dbReference type="PROSITE" id="PS51352">
    <property type="entry name" value="THIOREDOXIN_2"/>
    <property type="match status" value="1"/>
</dbReference>
<feature type="non-terminal residue" evidence="2">
    <location>
        <position position="1"/>
    </location>
</feature>
<accession>A0A1G1WML0</accession>
<dbReference type="PANTHER" id="PTHR42852">
    <property type="entry name" value="THIOL:DISULFIDE INTERCHANGE PROTEIN DSBE"/>
    <property type="match status" value="1"/>
</dbReference>
<evidence type="ECO:0000313" key="3">
    <source>
        <dbReference type="Proteomes" id="UP000177821"/>
    </source>
</evidence>
<protein>
    <recommendedName>
        <fullName evidence="1">Thioredoxin domain-containing protein</fullName>
    </recommendedName>
</protein>
<feature type="domain" description="Thioredoxin" evidence="1">
    <location>
        <begin position="1"/>
        <end position="131"/>
    </location>
</feature>